<dbReference type="Pfam" id="PF00106">
    <property type="entry name" value="adh_short"/>
    <property type="match status" value="1"/>
</dbReference>
<keyword evidence="7" id="KW-1185">Reference proteome</keyword>
<dbReference type="InterPro" id="IPR020904">
    <property type="entry name" value="Sc_DH/Rdtase_CS"/>
</dbReference>
<dbReference type="AlphaFoldDB" id="A0A6A5SH58"/>
<evidence type="ECO:0000256" key="2">
    <source>
        <dbReference type="ARBA" id="ARBA00022857"/>
    </source>
</evidence>
<dbReference type="Gene3D" id="3.40.50.720">
    <property type="entry name" value="NAD(P)-binding Rossmann-like Domain"/>
    <property type="match status" value="1"/>
</dbReference>
<reference evidence="6" key="1">
    <citation type="journal article" date="2020" name="Stud. Mycol.">
        <title>101 Dothideomycetes genomes: a test case for predicting lifestyles and emergence of pathogens.</title>
        <authorList>
            <person name="Haridas S."/>
            <person name="Albert R."/>
            <person name="Binder M."/>
            <person name="Bloem J."/>
            <person name="Labutti K."/>
            <person name="Salamov A."/>
            <person name="Andreopoulos B."/>
            <person name="Baker S."/>
            <person name="Barry K."/>
            <person name="Bills G."/>
            <person name="Bluhm B."/>
            <person name="Cannon C."/>
            <person name="Castanera R."/>
            <person name="Culley D."/>
            <person name="Daum C."/>
            <person name="Ezra D."/>
            <person name="Gonzalez J."/>
            <person name="Henrissat B."/>
            <person name="Kuo A."/>
            <person name="Liang C."/>
            <person name="Lipzen A."/>
            <person name="Lutzoni F."/>
            <person name="Magnuson J."/>
            <person name="Mondo S."/>
            <person name="Nolan M."/>
            <person name="Ohm R."/>
            <person name="Pangilinan J."/>
            <person name="Park H.-J."/>
            <person name="Ramirez L."/>
            <person name="Alfaro M."/>
            <person name="Sun H."/>
            <person name="Tritt A."/>
            <person name="Yoshinaga Y."/>
            <person name="Zwiers L.-H."/>
            <person name="Turgeon B."/>
            <person name="Goodwin S."/>
            <person name="Spatafora J."/>
            <person name="Crous P."/>
            <person name="Grigoriev I."/>
        </authorList>
    </citation>
    <scope>NUCLEOTIDE SEQUENCE</scope>
    <source>
        <strain evidence="6">CBS 161.51</strain>
    </source>
</reference>
<evidence type="ECO:0000313" key="7">
    <source>
        <dbReference type="Proteomes" id="UP000800038"/>
    </source>
</evidence>
<dbReference type="PRINTS" id="PR00081">
    <property type="entry name" value="GDHRDH"/>
</dbReference>
<dbReference type="Proteomes" id="UP000800038">
    <property type="component" value="Unassembled WGS sequence"/>
</dbReference>
<accession>A0A6A5SH58</accession>
<name>A0A6A5SH58_9PLEO</name>
<sequence>MSFPAPTATYHHKPYPAIDPTRPELSAEGKSIVVAGGGTGIGAEIARYFAKAGASRILILGRREAPLLSTKALISEESPSVKISCTPADTTKKTEIEAAFAEFCKAGKIDVLVSNAGILGLQSPIKDANVDEWFSGIETNVKGSFIVAKSFLNHAAPGAIVINVSSALWHINVNGVTSSYGTAKAASLRFFNALANEHPELNIYNLQPGIVLTDLSKQGGLEGEEMMKSVDDVGLPAAFCVWLASPEAVFLKGKFVWANWDVEELKERKAEIEGGWLDAGEIGWPFG</sequence>
<feature type="region of interest" description="Disordered" evidence="5">
    <location>
        <begin position="1"/>
        <end position="23"/>
    </location>
</feature>
<dbReference type="PRINTS" id="PR00080">
    <property type="entry name" value="SDRFAMILY"/>
</dbReference>
<dbReference type="PANTHER" id="PTHR42901">
    <property type="entry name" value="ALCOHOL DEHYDROGENASE"/>
    <property type="match status" value="1"/>
</dbReference>
<evidence type="ECO:0000256" key="3">
    <source>
        <dbReference type="ARBA" id="ARBA00023002"/>
    </source>
</evidence>
<proteinExistence type="inferred from homology"/>
<evidence type="ECO:0000256" key="5">
    <source>
        <dbReference type="SAM" id="MobiDB-lite"/>
    </source>
</evidence>
<dbReference type="CDD" id="cd05233">
    <property type="entry name" value="SDR_c"/>
    <property type="match status" value="1"/>
</dbReference>
<dbReference type="PANTHER" id="PTHR42901:SF1">
    <property type="entry name" value="ALCOHOL DEHYDROGENASE"/>
    <property type="match status" value="1"/>
</dbReference>
<keyword evidence="2" id="KW-0521">NADP</keyword>
<protein>
    <submittedName>
        <fullName evidence="6">NAD(P)-binding protein</fullName>
    </submittedName>
</protein>
<evidence type="ECO:0000256" key="1">
    <source>
        <dbReference type="ARBA" id="ARBA00006484"/>
    </source>
</evidence>
<dbReference type="InterPro" id="IPR036291">
    <property type="entry name" value="NAD(P)-bd_dom_sf"/>
</dbReference>
<evidence type="ECO:0000256" key="4">
    <source>
        <dbReference type="RuleBase" id="RU000363"/>
    </source>
</evidence>
<gene>
    <name evidence="6" type="ORF">EJ02DRAFT_505783</name>
</gene>
<dbReference type="EMBL" id="ML976124">
    <property type="protein sequence ID" value="KAF1937836.1"/>
    <property type="molecule type" value="Genomic_DNA"/>
</dbReference>
<dbReference type="InterPro" id="IPR002347">
    <property type="entry name" value="SDR_fam"/>
</dbReference>
<comment type="similarity">
    <text evidence="1 4">Belongs to the short-chain dehydrogenases/reductases (SDR) family.</text>
</comment>
<evidence type="ECO:0000313" key="6">
    <source>
        <dbReference type="EMBL" id="KAF1937836.1"/>
    </source>
</evidence>
<dbReference type="GO" id="GO:0016491">
    <property type="term" value="F:oxidoreductase activity"/>
    <property type="evidence" value="ECO:0007669"/>
    <property type="project" value="UniProtKB-KW"/>
</dbReference>
<dbReference type="PROSITE" id="PS00061">
    <property type="entry name" value="ADH_SHORT"/>
    <property type="match status" value="1"/>
</dbReference>
<keyword evidence="3" id="KW-0560">Oxidoreductase</keyword>
<dbReference type="SUPFAM" id="SSF51735">
    <property type="entry name" value="NAD(P)-binding Rossmann-fold domains"/>
    <property type="match status" value="1"/>
</dbReference>
<dbReference type="OrthoDB" id="1933717at2759"/>
<organism evidence="6 7">
    <name type="scientific">Clathrospora elynae</name>
    <dbReference type="NCBI Taxonomy" id="706981"/>
    <lineage>
        <taxon>Eukaryota</taxon>
        <taxon>Fungi</taxon>
        <taxon>Dikarya</taxon>
        <taxon>Ascomycota</taxon>
        <taxon>Pezizomycotina</taxon>
        <taxon>Dothideomycetes</taxon>
        <taxon>Pleosporomycetidae</taxon>
        <taxon>Pleosporales</taxon>
        <taxon>Diademaceae</taxon>
        <taxon>Clathrospora</taxon>
    </lineage>
</organism>